<evidence type="ECO:0000256" key="4">
    <source>
        <dbReference type="ARBA" id="ARBA00022490"/>
    </source>
</evidence>
<dbReference type="InterPro" id="IPR023009">
    <property type="entry name" value="Tyrosine_recombinase_XerC/XerD"/>
</dbReference>
<keyword evidence="9 11" id="KW-0233">DNA recombination</keyword>
<protein>
    <recommendedName>
        <fullName evidence="3 11">Tyrosine recombinase XerD</fullName>
    </recommendedName>
</protein>
<dbReference type="Gene3D" id="1.10.150.130">
    <property type="match status" value="1"/>
</dbReference>
<dbReference type="InterPro" id="IPR050090">
    <property type="entry name" value="Tyrosine_recombinase_XerCD"/>
</dbReference>
<feature type="active site" evidence="11">
    <location>
        <position position="146"/>
    </location>
</feature>
<evidence type="ECO:0000259" key="13">
    <source>
        <dbReference type="PROSITE" id="PS51900"/>
    </source>
</evidence>
<dbReference type="NCBIfam" id="NF001399">
    <property type="entry name" value="PRK00283.1"/>
    <property type="match status" value="1"/>
</dbReference>
<sequence length="295" mass="34271">MKELIDTFLNYLSVERGLSNNTIIAYREDLNKYLDFMEKNHIEVLSKIAKDNITDFMLSQRDDGIAPNSVARRLAAIRMFHRFLARERILKTDPSTLIDSPKLWKRVPDTLTVNEVEALIVQPDARDRQGIRDRAILETLYATGMRVSEAVNLKKDNVNLDIGFLRCVGKGNKERIIPLGKKAIVSITRYFKASRPKFLKDKQSEFLFVSRFGKKISRQSFWKLIKKYAKLARIKKPIKPHTFRHSFATHLLERGADLRSVQEMLGHADISTTQIYTHINKDRLKSVHKQFHPRP</sequence>
<dbReference type="EMBL" id="PCRK01000167">
    <property type="protein sequence ID" value="PIP18762.1"/>
    <property type="molecule type" value="Genomic_DNA"/>
</dbReference>
<dbReference type="GO" id="GO:0051301">
    <property type="term" value="P:cell division"/>
    <property type="evidence" value="ECO:0007669"/>
    <property type="project" value="UniProtKB-KW"/>
</dbReference>
<dbReference type="InterPro" id="IPR011010">
    <property type="entry name" value="DNA_brk_join_enz"/>
</dbReference>
<evidence type="ECO:0000256" key="11">
    <source>
        <dbReference type="HAMAP-Rule" id="MF_01807"/>
    </source>
</evidence>
<dbReference type="Gene3D" id="1.10.443.10">
    <property type="entry name" value="Intergrase catalytic core"/>
    <property type="match status" value="1"/>
</dbReference>
<dbReference type="GO" id="GO:0007059">
    <property type="term" value="P:chromosome segregation"/>
    <property type="evidence" value="ECO:0007669"/>
    <property type="project" value="UniProtKB-UniRule"/>
</dbReference>
<keyword evidence="6 11" id="KW-0159">Chromosome partition</keyword>
<dbReference type="InterPro" id="IPR011932">
    <property type="entry name" value="Recomb_XerD"/>
</dbReference>
<dbReference type="PANTHER" id="PTHR30349:SF81">
    <property type="entry name" value="TYROSINE RECOMBINASE XERC"/>
    <property type="match status" value="1"/>
</dbReference>
<dbReference type="InterPro" id="IPR044068">
    <property type="entry name" value="CB"/>
</dbReference>
<gene>
    <name evidence="11" type="primary">xerD</name>
    <name evidence="14" type="ORF">COX41_06440</name>
</gene>
<evidence type="ECO:0000256" key="5">
    <source>
        <dbReference type="ARBA" id="ARBA00022618"/>
    </source>
</evidence>
<feature type="active site" evidence="11">
    <location>
        <position position="170"/>
    </location>
</feature>
<evidence type="ECO:0000313" key="14">
    <source>
        <dbReference type="EMBL" id="PIP18762.1"/>
    </source>
</evidence>
<comment type="subcellular location">
    <subcellularLocation>
        <location evidence="1 11">Cytoplasm</location>
    </subcellularLocation>
</comment>
<dbReference type="GO" id="GO:0003677">
    <property type="term" value="F:DNA binding"/>
    <property type="evidence" value="ECO:0007669"/>
    <property type="project" value="UniProtKB-UniRule"/>
</dbReference>
<evidence type="ECO:0000256" key="3">
    <source>
        <dbReference type="ARBA" id="ARBA00015810"/>
    </source>
</evidence>
<comment type="function">
    <text evidence="11">Site-specific tyrosine recombinase, which acts by catalyzing the cutting and rejoining of the recombining DNA molecules. The XerC-XerD complex is essential to convert dimers of the bacterial chromosome into monomers to permit their segregation at cell division. It also contributes to the segregational stability of plasmids.</text>
</comment>
<dbReference type="PROSITE" id="PS51900">
    <property type="entry name" value="CB"/>
    <property type="match status" value="1"/>
</dbReference>
<feature type="active site" evidence="11">
    <location>
        <position position="244"/>
    </location>
</feature>
<keyword evidence="4 11" id="KW-0963">Cytoplasm</keyword>
<dbReference type="GO" id="GO:0005737">
    <property type="term" value="C:cytoplasm"/>
    <property type="evidence" value="ECO:0007669"/>
    <property type="project" value="UniProtKB-SubCell"/>
</dbReference>
<dbReference type="HAMAP" id="MF_01807">
    <property type="entry name" value="Recomb_XerD"/>
    <property type="match status" value="1"/>
</dbReference>
<evidence type="ECO:0000313" key="15">
    <source>
        <dbReference type="Proteomes" id="UP000231292"/>
    </source>
</evidence>
<dbReference type="GO" id="GO:0006313">
    <property type="term" value="P:DNA transposition"/>
    <property type="evidence" value="ECO:0007669"/>
    <property type="project" value="UniProtKB-UniRule"/>
</dbReference>
<evidence type="ECO:0000256" key="7">
    <source>
        <dbReference type="ARBA" id="ARBA00022908"/>
    </source>
</evidence>
<evidence type="ECO:0000259" key="12">
    <source>
        <dbReference type="PROSITE" id="PS51898"/>
    </source>
</evidence>
<dbReference type="InterPro" id="IPR010998">
    <property type="entry name" value="Integrase_recombinase_N"/>
</dbReference>
<evidence type="ECO:0000256" key="6">
    <source>
        <dbReference type="ARBA" id="ARBA00022829"/>
    </source>
</evidence>
<reference evidence="14 15" key="1">
    <citation type="submission" date="2017-09" db="EMBL/GenBank/DDBJ databases">
        <title>Depth-based differentiation of microbial function through sediment-hosted aquifers and enrichment of novel symbionts in the deep terrestrial subsurface.</title>
        <authorList>
            <person name="Probst A.J."/>
            <person name="Ladd B."/>
            <person name="Jarett J.K."/>
            <person name="Geller-Mcgrath D.E."/>
            <person name="Sieber C.M."/>
            <person name="Emerson J.B."/>
            <person name="Anantharaman K."/>
            <person name="Thomas B.C."/>
            <person name="Malmstrom R."/>
            <person name="Stieglmeier M."/>
            <person name="Klingl A."/>
            <person name="Woyke T."/>
            <person name="Ryan C.M."/>
            <person name="Banfield J.F."/>
        </authorList>
    </citation>
    <scope>NUCLEOTIDE SEQUENCE [LARGE SCALE GENOMIC DNA]</scope>
    <source>
        <strain evidence="14">CG23_combo_of_CG06-09_8_20_14_all_41_10</strain>
    </source>
</reference>
<comment type="similarity">
    <text evidence="2 11">Belongs to the 'phage' integrase family. XerD subfamily.</text>
</comment>
<keyword evidence="5 11" id="KW-0132">Cell division</keyword>
<evidence type="ECO:0000256" key="9">
    <source>
        <dbReference type="ARBA" id="ARBA00023172"/>
    </source>
</evidence>
<dbReference type="NCBIfam" id="NF040815">
    <property type="entry name" value="recomb_XerA_Arch"/>
    <property type="match status" value="1"/>
</dbReference>
<dbReference type="Proteomes" id="UP000231292">
    <property type="component" value="Unassembled WGS sequence"/>
</dbReference>
<dbReference type="PROSITE" id="PS51898">
    <property type="entry name" value="TYR_RECOMBINASE"/>
    <property type="match status" value="1"/>
</dbReference>
<dbReference type="HAMAP" id="MF_01808">
    <property type="entry name" value="Recomb_XerC_XerD"/>
    <property type="match status" value="1"/>
</dbReference>
<feature type="active site" description="O-(3'-phospho-DNA)-tyrosine intermediate" evidence="11">
    <location>
        <position position="276"/>
    </location>
</feature>
<feature type="active site" evidence="11">
    <location>
        <position position="267"/>
    </location>
</feature>
<dbReference type="CDD" id="cd00798">
    <property type="entry name" value="INT_XerDC_C"/>
    <property type="match status" value="1"/>
</dbReference>
<evidence type="ECO:0000256" key="1">
    <source>
        <dbReference type="ARBA" id="ARBA00004496"/>
    </source>
</evidence>
<dbReference type="PANTHER" id="PTHR30349">
    <property type="entry name" value="PHAGE INTEGRASE-RELATED"/>
    <property type="match status" value="1"/>
</dbReference>
<name>A0A2G9YHX6_9BACT</name>
<feature type="active site" evidence="11">
    <location>
        <position position="241"/>
    </location>
</feature>
<keyword evidence="7 11" id="KW-0229">DNA integration</keyword>
<feature type="domain" description="Core-binding (CB)" evidence="13">
    <location>
        <begin position="1"/>
        <end position="85"/>
    </location>
</feature>
<dbReference type="SUPFAM" id="SSF56349">
    <property type="entry name" value="DNA breaking-rejoining enzymes"/>
    <property type="match status" value="1"/>
</dbReference>
<comment type="caution">
    <text evidence="14">The sequence shown here is derived from an EMBL/GenBank/DDBJ whole genome shotgun (WGS) entry which is preliminary data.</text>
</comment>
<evidence type="ECO:0000256" key="2">
    <source>
        <dbReference type="ARBA" id="ARBA00010450"/>
    </source>
</evidence>
<dbReference type="GO" id="GO:0009037">
    <property type="term" value="F:tyrosine-based site-specific recombinase activity"/>
    <property type="evidence" value="ECO:0007669"/>
    <property type="project" value="UniProtKB-UniRule"/>
</dbReference>
<evidence type="ECO:0000256" key="8">
    <source>
        <dbReference type="ARBA" id="ARBA00023125"/>
    </source>
</evidence>
<dbReference type="Pfam" id="PF02899">
    <property type="entry name" value="Phage_int_SAM_1"/>
    <property type="match status" value="1"/>
</dbReference>
<dbReference type="InterPro" id="IPR004107">
    <property type="entry name" value="Integrase_SAM-like_N"/>
</dbReference>
<comment type="subunit">
    <text evidence="11">Forms a cyclic heterotetrameric complex composed of two molecules of XerC and two molecules of XerD.</text>
</comment>
<dbReference type="NCBIfam" id="TIGR02225">
    <property type="entry name" value="recomb_XerD"/>
    <property type="match status" value="1"/>
</dbReference>
<accession>A0A2G9YHX6</accession>
<dbReference type="InterPro" id="IPR013762">
    <property type="entry name" value="Integrase-like_cat_sf"/>
</dbReference>
<dbReference type="InterPro" id="IPR002104">
    <property type="entry name" value="Integrase_catalytic"/>
</dbReference>
<keyword evidence="8 11" id="KW-0238">DNA-binding</keyword>
<organism evidence="14 15">
    <name type="scientific">Candidatus Sherwoodlollariibacterium unditelluris</name>
    <dbReference type="NCBI Taxonomy" id="1974757"/>
    <lineage>
        <taxon>Bacteria</taxon>
        <taxon>Pseudomonadati</taxon>
        <taxon>Candidatus Omnitrophota</taxon>
        <taxon>Candidatus Sherwoodlollariibacterium</taxon>
    </lineage>
</organism>
<evidence type="ECO:0000256" key="10">
    <source>
        <dbReference type="ARBA" id="ARBA00023306"/>
    </source>
</evidence>
<proteinExistence type="inferred from homology"/>
<keyword evidence="10 11" id="KW-0131">Cell cycle</keyword>
<feature type="domain" description="Tyr recombinase" evidence="12">
    <location>
        <begin position="106"/>
        <end position="289"/>
    </location>
</feature>
<dbReference type="AlphaFoldDB" id="A0A2G9YHX6"/>
<dbReference type="Pfam" id="PF00589">
    <property type="entry name" value="Phage_integrase"/>
    <property type="match status" value="1"/>
</dbReference>